<reference evidence="2" key="2">
    <citation type="submission" date="2021-01" db="UniProtKB">
        <authorList>
            <consortium name="EnsemblPlants"/>
        </authorList>
    </citation>
    <scope>IDENTIFICATION</scope>
</reference>
<dbReference type="AlphaFoldDB" id="A0A7N2R2T4"/>
<feature type="region of interest" description="Disordered" evidence="1">
    <location>
        <begin position="108"/>
        <end position="133"/>
    </location>
</feature>
<evidence type="ECO:0000313" key="2">
    <source>
        <dbReference type="EnsemblPlants" id="QL04p026655:mrna:CDS:1"/>
    </source>
</evidence>
<keyword evidence="3" id="KW-1185">Reference proteome</keyword>
<proteinExistence type="predicted"/>
<protein>
    <submittedName>
        <fullName evidence="2">Uncharacterized protein</fullName>
    </submittedName>
</protein>
<evidence type="ECO:0000313" key="3">
    <source>
        <dbReference type="Proteomes" id="UP000594261"/>
    </source>
</evidence>
<dbReference type="InParanoid" id="A0A7N2R2T4"/>
<dbReference type="Gramene" id="QL04p026655:mrna">
    <property type="protein sequence ID" value="QL04p026655:mrna:CDS:1"/>
    <property type="gene ID" value="QL04p026655"/>
</dbReference>
<evidence type="ECO:0000256" key="1">
    <source>
        <dbReference type="SAM" id="MobiDB-lite"/>
    </source>
</evidence>
<dbReference type="EnsemblPlants" id="QL04p026655:mrna">
    <property type="protein sequence ID" value="QL04p026655:mrna:CDS:1"/>
    <property type="gene ID" value="QL04p026655"/>
</dbReference>
<dbReference type="EMBL" id="LRBV02000004">
    <property type="status" value="NOT_ANNOTATED_CDS"/>
    <property type="molecule type" value="Genomic_DNA"/>
</dbReference>
<dbReference type="Proteomes" id="UP000594261">
    <property type="component" value="Chromosome 4"/>
</dbReference>
<feature type="compositionally biased region" description="Low complexity" evidence="1">
    <location>
        <begin position="108"/>
        <end position="124"/>
    </location>
</feature>
<accession>A0A7N2R2T4</accession>
<sequence>MMGSDQTFVDMGIMAFQVMFKSGFQMERLLLLCFIFGVLGLGETECLRYFRGWTRKSNGFMEVFENHRVASCGGSEEERLKEVTGVQIPGVANQAWLGPEHAHSIALSNHTSSNNTLSPTPSSTVHFQGSSQG</sequence>
<organism evidence="2 3">
    <name type="scientific">Quercus lobata</name>
    <name type="common">Valley oak</name>
    <dbReference type="NCBI Taxonomy" id="97700"/>
    <lineage>
        <taxon>Eukaryota</taxon>
        <taxon>Viridiplantae</taxon>
        <taxon>Streptophyta</taxon>
        <taxon>Embryophyta</taxon>
        <taxon>Tracheophyta</taxon>
        <taxon>Spermatophyta</taxon>
        <taxon>Magnoliopsida</taxon>
        <taxon>eudicotyledons</taxon>
        <taxon>Gunneridae</taxon>
        <taxon>Pentapetalae</taxon>
        <taxon>rosids</taxon>
        <taxon>fabids</taxon>
        <taxon>Fagales</taxon>
        <taxon>Fagaceae</taxon>
        <taxon>Quercus</taxon>
    </lineage>
</organism>
<name>A0A7N2R2T4_QUELO</name>
<reference evidence="2 3" key="1">
    <citation type="journal article" date="2016" name="G3 (Bethesda)">
        <title>First Draft Assembly and Annotation of the Genome of a California Endemic Oak Quercus lobata Nee (Fagaceae).</title>
        <authorList>
            <person name="Sork V.L."/>
            <person name="Fitz-Gibbon S.T."/>
            <person name="Puiu D."/>
            <person name="Crepeau M."/>
            <person name="Gugger P.F."/>
            <person name="Sherman R."/>
            <person name="Stevens K."/>
            <person name="Langley C.H."/>
            <person name="Pellegrini M."/>
            <person name="Salzberg S.L."/>
        </authorList>
    </citation>
    <scope>NUCLEOTIDE SEQUENCE [LARGE SCALE GENOMIC DNA]</scope>
    <source>
        <strain evidence="2 3">cv. SW786</strain>
    </source>
</reference>